<feature type="region of interest" description="Disordered" evidence="1">
    <location>
        <begin position="670"/>
        <end position="703"/>
    </location>
</feature>
<evidence type="ECO:0000256" key="2">
    <source>
        <dbReference type="SAM" id="SignalP"/>
    </source>
</evidence>
<accession>A0AA36HR80</accession>
<reference evidence="3" key="1">
    <citation type="submission" date="2023-08" db="EMBL/GenBank/DDBJ databases">
        <authorList>
            <person name="Chen Y."/>
            <person name="Shah S."/>
            <person name="Dougan E. K."/>
            <person name="Thang M."/>
            <person name="Chan C."/>
        </authorList>
    </citation>
    <scope>NUCLEOTIDE SEQUENCE</scope>
</reference>
<gene>
    <name evidence="3" type="ORF">EVOR1521_LOCUS3141</name>
</gene>
<feature type="compositionally biased region" description="Basic and acidic residues" evidence="1">
    <location>
        <begin position="839"/>
        <end position="849"/>
    </location>
</feature>
<comment type="caution">
    <text evidence="3">The sequence shown here is derived from an EMBL/GenBank/DDBJ whole genome shotgun (WGS) entry which is preliminary data.</text>
</comment>
<dbReference type="EMBL" id="CAUJNA010000183">
    <property type="protein sequence ID" value="CAJ1373270.1"/>
    <property type="molecule type" value="Genomic_DNA"/>
</dbReference>
<feature type="chain" id="PRO_5041218414" evidence="2">
    <location>
        <begin position="29"/>
        <end position="918"/>
    </location>
</feature>
<feature type="compositionally biased region" description="Basic and acidic residues" evidence="1">
    <location>
        <begin position="623"/>
        <end position="633"/>
    </location>
</feature>
<feature type="region of interest" description="Disordered" evidence="1">
    <location>
        <begin position="379"/>
        <end position="415"/>
    </location>
</feature>
<feature type="region of interest" description="Disordered" evidence="1">
    <location>
        <begin position="839"/>
        <end position="918"/>
    </location>
</feature>
<dbReference type="Proteomes" id="UP001178507">
    <property type="component" value="Unassembled WGS sequence"/>
</dbReference>
<proteinExistence type="predicted"/>
<feature type="region of interest" description="Disordered" evidence="1">
    <location>
        <begin position="583"/>
        <end position="647"/>
    </location>
</feature>
<dbReference type="AlphaFoldDB" id="A0AA36HR80"/>
<feature type="compositionally biased region" description="Low complexity" evidence="1">
    <location>
        <begin position="685"/>
        <end position="698"/>
    </location>
</feature>
<feature type="signal peptide" evidence="2">
    <location>
        <begin position="1"/>
        <end position="28"/>
    </location>
</feature>
<keyword evidence="2" id="KW-0732">Signal</keyword>
<evidence type="ECO:0000256" key="1">
    <source>
        <dbReference type="SAM" id="MobiDB-lite"/>
    </source>
</evidence>
<organism evidence="3 4">
    <name type="scientific">Effrenium voratum</name>
    <dbReference type="NCBI Taxonomy" id="2562239"/>
    <lineage>
        <taxon>Eukaryota</taxon>
        <taxon>Sar</taxon>
        <taxon>Alveolata</taxon>
        <taxon>Dinophyceae</taxon>
        <taxon>Suessiales</taxon>
        <taxon>Symbiodiniaceae</taxon>
        <taxon>Effrenium</taxon>
    </lineage>
</organism>
<name>A0AA36HR80_9DINO</name>
<feature type="compositionally biased region" description="Basic residues" evidence="1">
    <location>
        <begin position="634"/>
        <end position="646"/>
    </location>
</feature>
<feature type="compositionally biased region" description="Basic and acidic residues" evidence="1">
    <location>
        <begin position="899"/>
        <end position="918"/>
    </location>
</feature>
<feature type="compositionally biased region" description="Basic and acidic residues" evidence="1">
    <location>
        <begin position="394"/>
        <end position="415"/>
    </location>
</feature>
<keyword evidence="4" id="KW-1185">Reference proteome</keyword>
<evidence type="ECO:0000313" key="4">
    <source>
        <dbReference type="Proteomes" id="UP001178507"/>
    </source>
</evidence>
<sequence length="918" mass="102699">MAAGAVRRFGLLFCAAAVCLLWQWQLLAAPAATLTVPLECEFDAAILSNGHMFTKQADVLRSHPWKTNGSVAVFWHIGPGLHAAQVVWEQFHLLQQTLWRLRRVVQSEPKVYAALQEAGWASRTSFWLARRFSEMPNSFVELGPALGQVNAPAYESGTQEHLWRYCQGEQSDLVLYLHTKSAPVWRRIMQHFLLTRAEDVLCNLDHGWDTAGPLFQNHVGWPHYRGNFFGARCEHVRKLPMPVMEPPSDSNIPGYVHGTGRFAAEAWLLRTAPEASRPSYVRNCFGVPANRTGMPLAKCEHLEVDTGSLAMKKEMNWVQLLTDQRVSCRAALPALWPLESGVSCVGSPALHFHVEYALKRVVGEVALLLGLFQDRKRSREASSEEPLRRKKDKKDKSKKEKKEAKAVKSGKERGVSEKRLAVKEEYTSVSPDPEAVSSSWRPSLSRGERISETFQKKDLSYMPLRIRKRLAGYYLGRDVEIVLKAEAKIEDELGRWLKVQLCGTPDAGLREWGLKSRSLFISLRMIPQDQHLRDEELFYTTQVKEVDPELEWKSNCLPEPSGPHQSLGELGGVAELAEEMGFGSPVRGRRAGRAQETEGTALPPAAPRNFPVDGRELSYSPQRADEGEKEKGREAKKKKKKKKAKDKVRVLEMLKQSRWSWRGSSLDPEFKRPKIKLRRGKGDSDSSSSSSHSGGPKSKVLDSDEELLFPEESQAKYVARRCPGLLAKMGLQRCRKTLCDGMGLSLASREPGPAMVQYFRQTLSRLNPSRPLAREALSLCAVMDQLFEGEVVRALDVSMQRLKYLEAIMRGRRPEVASRMELIPEILNSVATDEELRTAAKEQKQDERLQASAGRRPWTGGSGSASGVHQDQGDQGAPWQGKGGDHANKSYPSKGGKPKGKEKGSKQSEVVKPKPADA</sequence>
<evidence type="ECO:0000313" key="3">
    <source>
        <dbReference type="EMBL" id="CAJ1373270.1"/>
    </source>
</evidence>
<protein>
    <submittedName>
        <fullName evidence="3">Uncharacterized protein</fullName>
    </submittedName>
</protein>